<sequence length="387" mass="40772">MPQVPTIAIIGAGPAGLTAANILQRHGWRADVFEADAAVDARDQGGSLDLHPDEGQRALARAGLLDAFMAIARHEDQETRLVDHATGAVLREEIPAPGAGDRPEIDRLALRQLLLQPLAAGTVRWGQRLDAVIERPDGRFGLRCAGGEQGPYDLVIGADGAWSRVRAALTPARPVYRGVTFVELWLHDVDRRHPEAAGRVGHGTLFALHGGDGIVAQRNGNATLRVYAALRTGDPGDGRAAPGMADIGKDALLARFAGWSPSLLALIAGADRIAAVRPIVSLPAGTRWPHRAGLTVIGDAAHVMPPLGVGVNLAMLDAAELADALVSDDDWRAAQRRGEASMLDRAAAIAPHCIEALDEMFGDHGARALRQQLETHARDGGAGTRAG</sequence>
<evidence type="ECO:0000313" key="6">
    <source>
        <dbReference type="EMBL" id="CAB3701729.1"/>
    </source>
</evidence>
<dbReference type="AlphaFoldDB" id="A0A6J5BDS5"/>
<evidence type="ECO:0000256" key="1">
    <source>
        <dbReference type="ARBA" id="ARBA00022630"/>
    </source>
</evidence>
<keyword evidence="7" id="KW-1185">Reference proteome</keyword>
<name>A0A6J5BDS5_9BURK</name>
<dbReference type="GeneID" id="92901168"/>
<dbReference type="InterPro" id="IPR036188">
    <property type="entry name" value="FAD/NAD-bd_sf"/>
</dbReference>
<dbReference type="PRINTS" id="PR00420">
    <property type="entry name" value="RNGMNOXGNASE"/>
</dbReference>
<evidence type="ECO:0000256" key="4">
    <source>
        <dbReference type="ARBA" id="ARBA00023033"/>
    </source>
</evidence>
<keyword evidence="3 6" id="KW-0560">Oxidoreductase</keyword>
<feature type="domain" description="FAD-binding" evidence="5">
    <location>
        <begin position="7"/>
        <end position="183"/>
    </location>
</feature>
<dbReference type="Gene3D" id="3.50.50.60">
    <property type="entry name" value="FAD/NAD(P)-binding domain"/>
    <property type="match status" value="1"/>
</dbReference>
<evidence type="ECO:0000256" key="2">
    <source>
        <dbReference type="ARBA" id="ARBA00022827"/>
    </source>
</evidence>
<dbReference type="GO" id="GO:0071949">
    <property type="term" value="F:FAD binding"/>
    <property type="evidence" value="ECO:0007669"/>
    <property type="project" value="InterPro"/>
</dbReference>
<organism evidence="6 7">
    <name type="scientific">Achromobacter insuavis</name>
    <dbReference type="NCBI Taxonomy" id="1287735"/>
    <lineage>
        <taxon>Bacteria</taxon>
        <taxon>Pseudomonadati</taxon>
        <taxon>Pseudomonadota</taxon>
        <taxon>Betaproteobacteria</taxon>
        <taxon>Burkholderiales</taxon>
        <taxon>Alcaligenaceae</taxon>
        <taxon>Achromobacter</taxon>
    </lineage>
</organism>
<dbReference type="GO" id="GO:0004497">
    <property type="term" value="F:monooxygenase activity"/>
    <property type="evidence" value="ECO:0007669"/>
    <property type="project" value="UniProtKB-KW"/>
</dbReference>
<dbReference type="InterPro" id="IPR002938">
    <property type="entry name" value="FAD-bd"/>
</dbReference>
<gene>
    <name evidence="6" type="primary">tet(X)_2</name>
    <name evidence="6" type="ORF">LMG26845_05276</name>
</gene>
<dbReference type="EC" id="1.14.13.231" evidence="6"/>
<dbReference type="Pfam" id="PF01494">
    <property type="entry name" value="FAD_binding_3"/>
    <property type="match status" value="2"/>
</dbReference>
<dbReference type="SUPFAM" id="SSF51905">
    <property type="entry name" value="FAD/NAD(P)-binding domain"/>
    <property type="match status" value="1"/>
</dbReference>
<reference evidence="6 7" key="1">
    <citation type="submission" date="2020-04" db="EMBL/GenBank/DDBJ databases">
        <authorList>
            <person name="De Canck E."/>
        </authorList>
    </citation>
    <scope>NUCLEOTIDE SEQUENCE [LARGE SCALE GENOMIC DNA]</scope>
    <source>
        <strain evidence="6 7">LMG 26845</strain>
    </source>
</reference>
<dbReference type="PANTHER" id="PTHR46972:SF1">
    <property type="entry name" value="FAD DEPENDENT OXIDOREDUCTASE DOMAIN-CONTAINING PROTEIN"/>
    <property type="match status" value="1"/>
</dbReference>
<feature type="domain" description="FAD-binding" evidence="5">
    <location>
        <begin position="294"/>
        <end position="326"/>
    </location>
</feature>
<evidence type="ECO:0000313" key="7">
    <source>
        <dbReference type="Proteomes" id="UP000507979"/>
    </source>
</evidence>
<protein>
    <submittedName>
        <fullName evidence="6">Flavin-dependent monooxygenase</fullName>
        <ecNumber evidence="6">1.14.13.231</ecNumber>
    </submittedName>
</protein>
<keyword evidence="1" id="KW-0285">Flavoprotein</keyword>
<keyword evidence="4 6" id="KW-0503">Monooxygenase</keyword>
<dbReference type="PANTHER" id="PTHR46972">
    <property type="entry name" value="MONOOXYGENASE ASQM-RELATED"/>
    <property type="match status" value="1"/>
</dbReference>
<evidence type="ECO:0000259" key="5">
    <source>
        <dbReference type="Pfam" id="PF01494"/>
    </source>
</evidence>
<evidence type="ECO:0000256" key="3">
    <source>
        <dbReference type="ARBA" id="ARBA00023002"/>
    </source>
</evidence>
<dbReference type="RefSeq" id="WP_054428772.1">
    <property type="nucleotide sequence ID" value="NZ_CADIJR010000082.1"/>
</dbReference>
<dbReference type="EMBL" id="CADIJR010000082">
    <property type="protein sequence ID" value="CAB3701729.1"/>
    <property type="molecule type" value="Genomic_DNA"/>
</dbReference>
<proteinExistence type="predicted"/>
<dbReference type="Proteomes" id="UP000507979">
    <property type="component" value="Unassembled WGS sequence"/>
</dbReference>
<keyword evidence="2" id="KW-0274">FAD</keyword>
<accession>A0A6J5BDS5</accession>